<organism evidence="1">
    <name type="scientific">Timema shepardi</name>
    <name type="common">Walking stick</name>
    <dbReference type="NCBI Taxonomy" id="629360"/>
    <lineage>
        <taxon>Eukaryota</taxon>
        <taxon>Metazoa</taxon>
        <taxon>Ecdysozoa</taxon>
        <taxon>Arthropoda</taxon>
        <taxon>Hexapoda</taxon>
        <taxon>Insecta</taxon>
        <taxon>Pterygota</taxon>
        <taxon>Neoptera</taxon>
        <taxon>Polyneoptera</taxon>
        <taxon>Phasmatodea</taxon>
        <taxon>Timematodea</taxon>
        <taxon>Timematoidea</taxon>
        <taxon>Timematidae</taxon>
        <taxon>Timema</taxon>
    </lineage>
</organism>
<dbReference type="EMBL" id="OC004415">
    <property type="protein sequence ID" value="CAD7264446.1"/>
    <property type="molecule type" value="Genomic_DNA"/>
</dbReference>
<sequence>MHTRLLPSDVDGGAYSMLCSCKWGSALALNDSEQVVQTYPPSMQMKSHLKRETLTPHGYQGAAGQPPFSILTLRAHQLESTLLVSKVLKEPPMIGGDIQPEDPNSLYQLLQFNENGICSADGGRSMDYWDPYGLDEGLLDHIATDVAHLRVGATHDGIAGFPQDPATHTTPPGILAGPTLDMATHTTPPGILSPVPLSSAPPGVWADLDTLDRLICK</sequence>
<gene>
    <name evidence="1" type="ORF">TSIB3V08_LOCUS8496</name>
</gene>
<accession>A0A7R9B183</accession>
<name>A0A7R9B183_TIMSH</name>
<protein>
    <submittedName>
        <fullName evidence="1">Uncharacterized protein</fullName>
    </submittedName>
</protein>
<evidence type="ECO:0000313" key="1">
    <source>
        <dbReference type="EMBL" id="CAD7264446.1"/>
    </source>
</evidence>
<dbReference type="AlphaFoldDB" id="A0A7R9B183"/>
<reference evidence="1" key="1">
    <citation type="submission" date="2020-11" db="EMBL/GenBank/DDBJ databases">
        <authorList>
            <person name="Tran Van P."/>
        </authorList>
    </citation>
    <scope>NUCLEOTIDE SEQUENCE</scope>
</reference>
<proteinExistence type="predicted"/>